<dbReference type="CDD" id="cd02650">
    <property type="entry name" value="nuc_hydro_CaPnhB"/>
    <property type="match status" value="1"/>
</dbReference>
<evidence type="ECO:0000313" key="5">
    <source>
        <dbReference type="Proteomes" id="UP001597227"/>
    </source>
</evidence>
<dbReference type="EMBL" id="JBHUEK010000025">
    <property type="protein sequence ID" value="MFD1780226.1"/>
    <property type="molecule type" value="Genomic_DNA"/>
</dbReference>
<gene>
    <name evidence="4" type="ORF">ACFSFW_16300</name>
</gene>
<proteinExistence type="predicted"/>
<protein>
    <submittedName>
        <fullName evidence="4">Nucleoside hydrolase</fullName>
    </submittedName>
</protein>
<keyword evidence="1 4" id="KW-0378">Hydrolase</keyword>
<keyword evidence="5" id="KW-1185">Reference proteome</keyword>
<dbReference type="GO" id="GO:0016787">
    <property type="term" value="F:hydrolase activity"/>
    <property type="evidence" value="ECO:0007669"/>
    <property type="project" value="UniProtKB-KW"/>
</dbReference>
<evidence type="ECO:0000256" key="1">
    <source>
        <dbReference type="ARBA" id="ARBA00022801"/>
    </source>
</evidence>
<dbReference type="RefSeq" id="WP_388039821.1">
    <property type="nucleotide sequence ID" value="NZ_JBHUEK010000025.1"/>
</dbReference>
<reference evidence="5" key="1">
    <citation type="journal article" date="2019" name="Int. J. Syst. Evol. Microbiol.">
        <title>The Global Catalogue of Microorganisms (GCM) 10K type strain sequencing project: providing services to taxonomists for standard genome sequencing and annotation.</title>
        <authorList>
            <consortium name="The Broad Institute Genomics Platform"/>
            <consortium name="The Broad Institute Genome Sequencing Center for Infectious Disease"/>
            <person name="Wu L."/>
            <person name="Ma J."/>
        </authorList>
    </citation>
    <scope>NUCLEOTIDE SEQUENCE [LARGE SCALE GENOMIC DNA]</scope>
    <source>
        <strain evidence="5">CCUG 15531</strain>
    </source>
</reference>
<name>A0ABW4MQG3_9BACI</name>
<evidence type="ECO:0000313" key="4">
    <source>
        <dbReference type="EMBL" id="MFD1780226.1"/>
    </source>
</evidence>
<dbReference type="Pfam" id="PF01156">
    <property type="entry name" value="IU_nuc_hydro"/>
    <property type="match status" value="1"/>
</dbReference>
<comment type="caution">
    <text evidence="4">The sequence shown here is derived from an EMBL/GenBank/DDBJ whole genome shotgun (WGS) entry which is preliminary data.</text>
</comment>
<dbReference type="PANTHER" id="PTHR12304">
    <property type="entry name" value="INOSINE-URIDINE PREFERRING NUCLEOSIDE HYDROLASE"/>
    <property type="match status" value="1"/>
</dbReference>
<organism evidence="4 5">
    <name type="scientific">Fredinandcohnia salidurans</name>
    <dbReference type="NCBI Taxonomy" id="2595041"/>
    <lineage>
        <taxon>Bacteria</taxon>
        <taxon>Bacillati</taxon>
        <taxon>Bacillota</taxon>
        <taxon>Bacilli</taxon>
        <taxon>Bacillales</taxon>
        <taxon>Bacillaceae</taxon>
        <taxon>Fredinandcohnia</taxon>
    </lineage>
</organism>
<keyword evidence="2" id="KW-0326">Glycosidase</keyword>
<evidence type="ECO:0000256" key="2">
    <source>
        <dbReference type="ARBA" id="ARBA00023295"/>
    </source>
</evidence>
<feature type="domain" description="Inosine/uridine-preferring nucleoside hydrolase" evidence="3">
    <location>
        <begin position="4"/>
        <end position="296"/>
    </location>
</feature>
<dbReference type="PANTHER" id="PTHR12304:SF4">
    <property type="entry name" value="URIDINE NUCLEOSIDASE"/>
    <property type="match status" value="1"/>
</dbReference>
<evidence type="ECO:0000259" key="3">
    <source>
        <dbReference type="Pfam" id="PF01156"/>
    </source>
</evidence>
<accession>A0ABW4MQG3</accession>
<sequence>MKKVIFDVDTGIDDAMAIAYAVNSPELDIMGLTTCYGNVAVDEATRNTLAVLEKLGKKIPVFAGADKPLNRQPREGYAKHVHGEDGLGNVLDFEPQTSAESESAVDFIIEQVKKLPQEVTIIAVGPLTNLALAVQKAPEIVELVNDVVIMGGAVFVPGNVNPHAEANIITDPEAAKLVFSSGLPITLVGLDVTMQTLLPRENVDAWRKSGSEVGDFFADMVSFYHDFYESANPGIGGCGLHDPLAVGVAIDPSLVKAKYIGVGVITEGEEDGRTVQVSEGKEKINVCTEVDAARFLNHFLNRMPAVH</sequence>
<dbReference type="InterPro" id="IPR001910">
    <property type="entry name" value="Inosine/uridine_hydrolase_dom"/>
</dbReference>
<dbReference type="InterPro" id="IPR036452">
    <property type="entry name" value="Ribo_hydro-like"/>
</dbReference>
<dbReference type="SUPFAM" id="SSF53590">
    <property type="entry name" value="Nucleoside hydrolase"/>
    <property type="match status" value="1"/>
</dbReference>
<dbReference type="Gene3D" id="3.90.245.10">
    <property type="entry name" value="Ribonucleoside hydrolase-like"/>
    <property type="match status" value="1"/>
</dbReference>
<dbReference type="InterPro" id="IPR023186">
    <property type="entry name" value="IUNH"/>
</dbReference>
<dbReference type="Proteomes" id="UP001597227">
    <property type="component" value="Unassembled WGS sequence"/>
</dbReference>